<accession>E4ZX64</accession>
<organism evidence="3">
    <name type="scientific">Leptosphaeria maculans (strain JN3 / isolate v23.1.3 / race Av1-4-5-6-7-8)</name>
    <name type="common">Blackleg fungus</name>
    <name type="synonym">Phoma lingam</name>
    <dbReference type="NCBI Taxonomy" id="985895"/>
    <lineage>
        <taxon>Eukaryota</taxon>
        <taxon>Fungi</taxon>
        <taxon>Dikarya</taxon>
        <taxon>Ascomycota</taxon>
        <taxon>Pezizomycotina</taxon>
        <taxon>Dothideomycetes</taxon>
        <taxon>Pleosporomycetidae</taxon>
        <taxon>Pleosporales</taxon>
        <taxon>Pleosporineae</taxon>
        <taxon>Leptosphaeriaceae</taxon>
        <taxon>Plenodomus</taxon>
        <taxon>Plenodomus lingam/Leptosphaeria maculans species complex</taxon>
    </lineage>
</organism>
<feature type="region of interest" description="Disordered" evidence="1">
    <location>
        <begin position="117"/>
        <end position="139"/>
    </location>
</feature>
<dbReference type="InParanoid" id="E4ZX64"/>
<dbReference type="AlphaFoldDB" id="E4ZX64"/>
<dbReference type="Proteomes" id="UP000002668">
    <property type="component" value="Genome"/>
</dbReference>
<reference evidence="3" key="1">
    <citation type="journal article" date="2011" name="Nat. Commun.">
        <title>Effector diversification within compartments of the Leptosphaeria maculans genome affected by Repeat-Induced Point mutations.</title>
        <authorList>
            <person name="Rouxel T."/>
            <person name="Grandaubert J."/>
            <person name="Hane J.K."/>
            <person name="Hoede C."/>
            <person name="van de Wouw A.P."/>
            <person name="Couloux A."/>
            <person name="Dominguez V."/>
            <person name="Anthouard V."/>
            <person name="Bally P."/>
            <person name="Bourras S."/>
            <person name="Cozijnsen A.J."/>
            <person name="Ciuffetti L.M."/>
            <person name="Degrave A."/>
            <person name="Dilmaghani A."/>
            <person name="Duret L."/>
            <person name="Fudal I."/>
            <person name="Goodwin S.B."/>
            <person name="Gout L."/>
            <person name="Glaser N."/>
            <person name="Linglin J."/>
            <person name="Kema G.H.J."/>
            <person name="Lapalu N."/>
            <person name="Lawrence C.B."/>
            <person name="May K."/>
            <person name="Meyer M."/>
            <person name="Ollivier B."/>
            <person name="Poulain J."/>
            <person name="Schoch C.L."/>
            <person name="Simon A."/>
            <person name="Spatafora J.W."/>
            <person name="Stachowiak A."/>
            <person name="Turgeon B.G."/>
            <person name="Tyler B.M."/>
            <person name="Vincent D."/>
            <person name="Weissenbach J."/>
            <person name="Amselem J."/>
            <person name="Quesneville H."/>
            <person name="Oliver R.P."/>
            <person name="Wincker P."/>
            <person name="Balesdent M.-H."/>
            <person name="Howlett B.J."/>
        </authorList>
    </citation>
    <scope>NUCLEOTIDE SEQUENCE [LARGE SCALE GENOMIC DNA]</scope>
    <source>
        <strain evidence="3">JN3 / isolate v23.1.3 / race Av1-4-5-6-7-8</strain>
    </source>
</reference>
<evidence type="ECO:0000313" key="2">
    <source>
        <dbReference type="EMBL" id="CBX95274.1"/>
    </source>
</evidence>
<evidence type="ECO:0000256" key="1">
    <source>
        <dbReference type="SAM" id="MobiDB-lite"/>
    </source>
</evidence>
<gene>
    <name evidence="2" type="ORF">LEMA_P024260.1</name>
</gene>
<sequence>MYHVGNMLFLRLLTGEGGDVVGRRDLTVFFLSLFYWQRKEAGTEIIRIRPRRLLSHAHATSFSRKEEEGEGGGGTQPWRVVDREQRTRPLCPLHGSSFPWTLTGDQEMAPIRRNEESLIGGRPCRQNENQSTLRPSLLR</sequence>
<dbReference type="VEuPathDB" id="FungiDB:LEMA_P024260.1"/>
<feature type="region of interest" description="Disordered" evidence="1">
    <location>
        <begin position="60"/>
        <end position="81"/>
    </location>
</feature>
<protein>
    <submittedName>
        <fullName evidence="2">Predicted protein</fullName>
    </submittedName>
</protein>
<evidence type="ECO:0000313" key="3">
    <source>
        <dbReference type="Proteomes" id="UP000002668"/>
    </source>
</evidence>
<dbReference type="EMBL" id="FP929127">
    <property type="protein sequence ID" value="CBX95274.1"/>
    <property type="molecule type" value="Genomic_DNA"/>
</dbReference>
<keyword evidence="3" id="KW-1185">Reference proteome</keyword>
<name>E4ZX64_LEPMJ</name>
<dbReference type="HOGENOM" id="CLU_1845460_0_0_1"/>
<feature type="compositionally biased region" description="Polar residues" evidence="1">
    <location>
        <begin position="126"/>
        <end position="139"/>
    </location>
</feature>
<proteinExistence type="predicted"/>